<dbReference type="CDD" id="cd00609">
    <property type="entry name" value="AAT_like"/>
    <property type="match status" value="1"/>
</dbReference>
<evidence type="ECO:0000256" key="1">
    <source>
        <dbReference type="ARBA" id="ARBA00001933"/>
    </source>
</evidence>
<organism evidence="8 9">
    <name type="scientific">Amnibacterium soli</name>
    <dbReference type="NCBI Taxonomy" id="1282736"/>
    <lineage>
        <taxon>Bacteria</taxon>
        <taxon>Bacillati</taxon>
        <taxon>Actinomycetota</taxon>
        <taxon>Actinomycetes</taxon>
        <taxon>Micrococcales</taxon>
        <taxon>Microbacteriaceae</taxon>
        <taxon>Amnibacterium</taxon>
    </lineage>
</organism>
<dbReference type="Gene3D" id="3.40.640.10">
    <property type="entry name" value="Type I PLP-dependent aspartate aminotransferase-like (Major domain)"/>
    <property type="match status" value="1"/>
</dbReference>
<evidence type="ECO:0000256" key="2">
    <source>
        <dbReference type="ARBA" id="ARBA00007441"/>
    </source>
</evidence>
<gene>
    <name evidence="8" type="ORF">GCM10025783_15700</name>
</gene>
<dbReference type="SUPFAM" id="SSF53383">
    <property type="entry name" value="PLP-dependent transferases"/>
    <property type="match status" value="1"/>
</dbReference>
<dbReference type="InterPro" id="IPR050596">
    <property type="entry name" value="AspAT/PAT-like"/>
</dbReference>
<name>A0ABP8Z2P9_9MICO</name>
<protein>
    <recommendedName>
        <fullName evidence="6">Aminotransferase</fullName>
        <ecNumber evidence="6">2.6.1.-</ecNumber>
    </recommendedName>
</protein>
<sequence>MNDAVPSYTANALSVPESGIRRILEIALTLDDIIALAVGEPDLPVAPHVLEAGSAAWLADDTRYTGNGGIPELRAAIAMKLRRDNGVDVGADQVWVTPGATEALYLALGLILAPGDEVLIPDPGYTTFTMAPRMQFAVPVPYRLDPEHAFLPQAADLDALVTPRTRAIILNSPSNPLGVVFPEHVVRELVEFAQRHDLWIVSDEVYEAFTYGLPHVSPASIDPARVLTVQSFSKTYALTGGRVGYLVTPPTPASLLRSFQEALISCVNSPAQRAAVAALEGPQDAVTAAAVHYRENLRAATALLDERGIRYREPDGAFYLWVDLSYATGGDVTSWAERFLLERRVSVAPGSAFGAAGEGWIRVCAAASREDLLEGLRRLPDPA</sequence>
<feature type="domain" description="Aminotransferase class I/classII large" evidence="7">
    <location>
        <begin position="32"/>
        <end position="378"/>
    </location>
</feature>
<dbReference type="Pfam" id="PF00155">
    <property type="entry name" value="Aminotran_1_2"/>
    <property type="match status" value="1"/>
</dbReference>
<evidence type="ECO:0000313" key="9">
    <source>
        <dbReference type="Proteomes" id="UP001500121"/>
    </source>
</evidence>
<dbReference type="InterPro" id="IPR004838">
    <property type="entry name" value="NHTrfase_class1_PyrdxlP-BS"/>
</dbReference>
<dbReference type="PROSITE" id="PS00105">
    <property type="entry name" value="AA_TRANSFER_CLASS_1"/>
    <property type="match status" value="1"/>
</dbReference>
<keyword evidence="9" id="KW-1185">Reference proteome</keyword>
<comment type="cofactor">
    <cofactor evidence="1 6">
        <name>pyridoxal 5'-phosphate</name>
        <dbReference type="ChEBI" id="CHEBI:597326"/>
    </cofactor>
</comment>
<evidence type="ECO:0000256" key="6">
    <source>
        <dbReference type="RuleBase" id="RU000481"/>
    </source>
</evidence>
<evidence type="ECO:0000256" key="5">
    <source>
        <dbReference type="ARBA" id="ARBA00022898"/>
    </source>
</evidence>
<accession>A0ABP8Z2P9</accession>
<evidence type="ECO:0000313" key="8">
    <source>
        <dbReference type="EMBL" id="GAA4744795.1"/>
    </source>
</evidence>
<dbReference type="InterPro" id="IPR015421">
    <property type="entry name" value="PyrdxlP-dep_Trfase_major"/>
</dbReference>
<proteinExistence type="inferred from homology"/>
<reference evidence="9" key="1">
    <citation type="journal article" date="2019" name="Int. J. Syst. Evol. Microbiol.">
        <title>The Global Catalogue of Microorganisms (GCM) 10K type strain sequencing project: providing services to taxonomists for standard genome sequencing and annotation.</title>
        <authorList>
            <consortium name="The Broad Institute Genomics Platform"/>
            <consortium name="The Broad Institute Genome Sequencing Center for Infectious Disease"/>
            <person name="Wu L."/>
            <person name="Ma J."/>
        </authorList>
    </citation>
    <scope>NUCLEOTIDE SEQUENCE [LARGE SCALE GENOMIC DNA]</scope>
    <source>
        <strain evidence="9">JCM 19015</strain>
    </source>
</reference>
<dbReference type="PANTHER" id="PTHR46383">
    <property type="entry name" value="ASPARTATE AMINOTRANSFERASE"/>
    <property type="match status" value="1"/>
</dbReference>
<dbReference type="EC" id="2.6.1.-" evidence="6"/>
<dbReference type="EMBL" id="BAABLP010000002">
    <property type="protein sequence ID" value="GAA4744795.1"/>
    <property type="molecule type" value="Genomic_DNA"/>
</dbReference>
<keyword evidence="5" id="KW-0663">Pyridoxal phosphate</keyword>
<dbReference type="InterPro" id="IPR015424">
    <property type="entry name" value="PyrdxlP-dep_Trfase"/>
</dbReference>
<comment type="similarity">
    <text evidence="2 6">Belongs to the class-I pyridoxal-phosphate-dependent aminotransferase family.</text>
</comment>
<dbReference type="Proteomes" id="UP001500121">
    <property type="component" value="Unassembled WGS sequence"/>
</dbReference>
<dbReference type="PANTHER" id="PTHR46383:SF1">
    <property type="entry name" value="ASPARTATE AMINOTRANSFERASE"/>
    <property type="match status" value="1"/>
</dbReference>
<evidence type="ECO:0000256" key="3">
    <source>
        <dbReference type="ARBA" id="ARBA00022576"/>
    </source>
</evidence>
<keyword evidence="3 6" id="KW-0032">Aminotransferase</keyword>
<evidence type="ECO:0000259" key="7">
    <source>
        <dbReference type="Pfam" id="PF00155"/>
    </source>
</evidence>
<comment type="caution">
    <text evidence="8">The sequence shown here is derived from an EMBL/GenBank/DDBJ whole genome shotgun (WGS) entry which is preliminary data.</text>
</comment>
<evidence type="ECO:0000256" key="4">
    <source>
        <dbReference type="ARBA" id="ARBA00022679"/>
    </source>
</evidence>
<dbReference type="GO" id="GO:0008483">
    <property type="term" value="F:transaminase activity"/>
    <property type="evidence" value="ECO:0007669"/>
    <property type="project" value="UniProtKB-KW"/>
</dbReference>
<keyword evidence="4 6" id="KW-0808">Transferase</keyword>
<dbReference type="InterPro" id="IPR004839">
    <property type="entry name" value="Aminotransferase_I/II_large"/>
</dbReference>